<reference evidence="1" key="1">
    <citation type="submission" date="2022-07" db="EMBL/GenBank/DDBJ databases">
        <title>Phylogenomic reconstructions and comparative analyses of Kickxellomycotina fungi.</title>
        <authorList>
            <person name="Reynolds N.K."/>
            <person name="Stajich J.E."/>
            <person name="Barry K."/>
            <person name="Grigoriev I.V."/>
            <person name="Crous P."/>
            <person name="Smith M.E."/>
        </authorList>
    </citation>
    <scope>NUCLEOTIDE SEQUENCE</scope>
    <source>
        <strain evidence="1">Benny 63K</strain>
    </source>
</reference>
<organism evidence="1 2">
    <name type="scientific">Kickxella alabastrina</name>
    <dbReference type="NCBI Taxonomy" id="61397"/>
    <lineage>
        <taxon>Eukaryota</taxon>
        <taxon>Fungi</taxon>
        <taxon>Fungi incertae sedis</taxon>
        <taxon>Zoopagomycota</taxon>
        <taxon>Kickxellomycotina</taxon>
        <taxon>Kickxellomycetes</taxon>
        <taxon>Kickxellales</taxon>
        <taxon>Kickxellaceae</taxon>
        <taxon>Kickxella</taxon>
    </lineage>
</organism>
<evidence type="ECO:0000313" key="1">
    <source>
        <dbReference type="EMBL" id="KAJ1884840.1"/>
    </source>
</evidence>
<sequence length="166" mass="17464">MNITEHEDNGDDDDGKDGHASELYEADAADVVVSYDAIAGQLPPLMVANNPATVATSGAPEDSNNDDDIVAAASNQQLDVLDILTAAPLPGDNLTSAIPVCAPYSALSAYKYRLKFVPGMMKKGKVCKMALTVALGAADWSKPRPTHSLDPVEAERLNPVLMLAIT</sequence>
<keyword evidence="2" id="KW-1185">Reference proteome</keyword>
<protein>
    <submittedName>
        <fullName evidence="1">Uncharacterized protein</fullName>
    </submittedName>
</protein>
<dbReference type="Proteomes" id="UP001150581">
    <property type="component" value="Unassembled WGS sequence"/>
</dbReference>
<proteinExistence type="predicted"/>
<gene>
    <name evidence="1" type="ORF">LPJ66_010415</name>
</gene>
<dbReference type="EMBL" id="JANBPG010002722">
    <property type="protein sequence ID" value="KAJ1884840.1"/>
    <property type="molecule type" value="Genomic_DNA"/>
</dbReference>
<name>A0ACC1I8E1_9FUNG</name>
<accession>A0ACC1I8E1</accession>
<evidence type="ECO:0000313" key="2">
    <source>
        <dbReference type="Proteomes" id="UP001150581"/>
    </source>
</evidence>
<feature type="non-terminal residue" evidence="1">
    <location>
        <position position="166"/>
    </location>
</feature>
<comment type="caution">
    <text evidence="1">The sequence shown here is derived from an EMBL/GenBank/DDBJ whole genome shotgun (WGS) entry which is preliminary data.</text>
</comment>